<feature type="region of interest" description="Disordered" evidence="1">
    <location>
        <begin position="135"/>
        <end position="201"/>
    </location>
</feature>
<dbReference type="InterPro" id="IPR036779">
    <property type="entry name" value="LysM_dom_sf"/>
</dbReference>
<organism evidence="3 4">
    <name type="scientific">Muricoccus roseus</name>
    <dbReference type="NCBI Taxonomy" id="198092"/>
    <lineage>
        <taxon>Bacteria</taxon>
        <taxon>Pseudomonadati</taxon>
        <taxon>Pseudomonadota</taxon>
        <taxon>Alphaproteobacteria</taxon>
        <taxon>Acetobacterales</taxon>
        <taxon>Roseomonadaceae</taxon>
        <taxon>Muricoccus</taxon>
    </lineage>
</organism>
<evidence type="ECO:0000313" key="4">
    <source>
        <dbReference type="Proteomes" id="UP000184387"/>
    </source>
</evidence>
<dbReference type="RefSeq" id="WP_139281431.1">
    <property type="nucleotide sequence ID" value="NZ_FQZF01000039.1"/>
</dbReference>
<keyword evidence="4" id="KW-1185">Reference proteome</keyword>
<gene>
    <name evidence="3" type="ORF">SAMN02745194_04529</name>
</gene>
<dbReference type="SMART" id="SM00257">
    <property type="entry name" value="LysM"/>
    <property type="match status" value="1"/>
</dbReference>
<dbReference type="InterPro" id="IPR052196">
    <property type="entry name" value="Bact_Kbp"/>
</dbReference>
<dbReference type="Proteomes" id="UP000184387">
    <property type="component" value="Unassembled WGS sequence"/>
</dbReference>
<proteinExistence type="predicted"/>
<protein>
    <submittedName>
        <fullName evidence="3">LysM domain-containing protein</fullName>
    </submittedName>
</protein>
<feature type="domain" description="LysM" evidence="2">
    <location>
        <begin position="318"/>
        <end position="367"/>
    </location>
</feature>
<dbReference type="PANTHER" id="PTHR34700">
    <property type="entry name" value="POTASSIUM BINDING PROTEIN KBP"/>
    <property type="match status" value="1"/>
</dbReference>
<dbReference type="Gene3D" id="3.10.350.10">
    <property type="entry name" value="LysM domain"/>
    <property type="match status" value="1"/>
</dbReference>
<dbReference type="CDD" id="cd00118">
    <property type="entry name" value="LysM"/>
    <property type="match status" value="1"/>
</dbReference>
<feature type="region of interest" description="Disordered" evidence="1">
    <location>
        <begin position="1"/>
        <end position="65"/>
    </location>
</feature>
<feature type="compositionally biased region" description="Low complexity" evidence="1">
    <location>
        <begin position="37"/>
        <end position="54"/>
    </location>
</feature>
<sequence length="371" mass="38695">MPAQASAPAPRGEASPATPPAARSAAPSQPAAPPPARSEAPAQPTSSQATPPEARPARAAEPPRFDVVRMGARGMVVVAGRAAPGAEVILYEGGREIGRARADARGEWVILPADPLGPGARELSLRARLAGGQEMSGPDTVLVVGPAPSEPQVAQQAPQPASRREQPAAQASAPAEPRQEEPRTAEAAPPQESRPGPSLVLLLPPTAQAAPRPLSAAPAGEPPAARLGLDVVDYDDSNTMRFAGTAPPGAQLRLYADGRHLGDAAADPSGRWSLSPAEPPPVGRHTLRVDQLGANAVSSRVEVAFQRESIPPGAVRDGRVVVQPGNNLWRIARDAYGRGIRYTVIYQANQEQIRNPARIYPGQVFSVPDIR</sequence>
<dbReference type="EMBL" id="FQZF01000039">
    <property type="protein sequence ID" value="SHK24631.1"/>
    <property type="molecule type" value="Genomic_DNA"/>
</dbReference>
<evidence type="ECO:0000259" key="2">
    <source>
        <dbReference type="PROSITE" id="PS51782"/>
    </source>
</evidence>
<dbReference type="PANTHER" id="PTHR34700:SF4">
    <property type="entry name" value="PHAGE-LIKE ELEMENT PBSX PROTEIN XKDP"/>
    <property type="match status" value="1"/>
</dbReference>
<feature type="compositionally biased region" description="Low complexity" evidence="1">
    <location>
        <begin position="146"/>
        <end position="176"/>
    </location>
</feature>
<reference evidence="3 4" key="1">
    <citation type="submission" date="2016-11" db="EMBL/GenBank/DDBJ databases">
        <authorList>
            <person name="Jaros S."/>
            <person name="Januszkiewicz K."/>
            <person name="Wedrychowicz H."/>
        </authorList>
    </citation>
    <scope>NUCLEOTIDE SEQUENCE [LARGE SCALE GENOMIC DNA]</scope>
    <source>
        <strain evidence="3 4">DSM 14916</strain>
    </source>
</reference>
<evidence type="ECO:0000256" key="1">
    <source>
        <dbReference type="SAM" id="MobiDB-lite"/>
    </source>
</evidence>
<dbReference type="PROSITE" id="PS51782">
    <property type="entry name" value="LYSM"/>
    <property type="match status" value="1"/>
</dbReference>
<feature type="compositionally biased region" description="Basic and acidic residues" evidence="1">
    <location>
        <begin position="55"/>
        <end position="65"/>
    </location>
</feature>
<name>A0A1M6QWM5_9PROT</name>
<dbReference type="AlphaFoldDB" id="A0A1M6QWM5"/>
<dbReference type="Pfam" id="PF01476">
    <property type="entry name" value="LysM"/>
    <property type="match status" value="1"/>
</dbReference>
<dbReference type="InterPro" id="IPR013783">
    <property type="entry name" value="Ig-like_fold"/>
</dbReference>
<accession>A0A1M6QWM5</accession>
<dbReference type="STRING" id="198092.SAMN02745194_04529"/>
<dbReference type="OrthoDB" id="370541at2"/>
<evidence type="ECO:0000313" key="3">
    <source>
        <dbReference type="EMBL" id="SHK24631.1"/>
    </source>
</evidence>
<feature type="compositionally biased region" description="Low complexity" evidence="1">
    <location>
        <begin position="13"/>
        <end position="29"/>
    </location>
</feature>
<dbReference type="Gene3D" id="2.60.40.10">
    <property type="entry name" value="Immunoglobulins"/>
    <property type="match status" value="1"/>
</dbReference>
<dbReference type="InterPro" id="IPR018392">
    <property type="entry name" value="LysM"/>
</dbReference>